<dbReference type="PANTHER" id="PTHR31286">
    <property type="entry name" value="GLYCINE-RICH CELL WALL STRUCTURAL PROTEIN 1.8-LIKE"/>
    <property type="match status" value="1"/>
</dbReference>
<dbReference type="AlphaFoldDB" id="A0AAD6LBG2"/>
<proteinExistence type="predicted"/>
<keyword evidence="2" id="KW-1185">Reference proteome</keyword>
<gene>
    <name evidence="1" type="ORF">NC653_039553</name>
</gene>
<evidence type="ECO:0000313" key="2">
    <source>
        <dbReference type="Proteomes" id="UP001164929"/>
    </source>
</evidence>
<dbReference type="InterPro" id="IPR040256">
    <property type="entry name" value="At4g02000-like"/>
</dbReference>
<sequence>MSYRDKEVGTKAPPPPREIVDLLANQLIHKESNRLKVVNGCPWMIYDHYLMVRTWSSNFVSSAAKIDRTSVWVRLTGLNVVFNGESFHLSVASTLGTPIKIDMNSLNVVRGRFTRICIEISLNQPVVDRVWIRDHWYKVEYEVLHIICEEYGCYGHHGRDCLSTTTGQETSPEPDRVSAVLQATNCGIHGDWSAGGCFLEEARVYSSSCGHLILSSMRLWRAGAWNRSSNDVLRGLEAVRKESIKLNRIAFGNIYRRKRKSSEGRINGVQRCMDTAPSDALFRQERQLSKEYNVQFDRKSRTGLMVFSLPTGCGAQMIEALNYFRTLFSSNEPIASHDIGLVNLPKLGTEDKAA</sequence>
<evidence type="ECO:0008006" key="3">
    <source>
        <dbReference type="Google" id="ProtNLM"/>
    </source>
</evidence>
<reference evidence="1 2" key="1">
    <citation type="journal article" date="2023" name="Mol. Ecol. Resour.">
        <title>Chromosome-level genome assembly of a triploid poplar Populus alba 'Berolinensis'.</title>
        <authorList>
            <person name="Chen S."/>
            <person name="Yu Y."/>
            <person name="Wang X."/>
            <person name="Wang S."/>
            <person name="Zhang T."/>
            <person name="Zhou Y."/>
            <person name="He R."/>
            <person name="Meng N."/>
            <person name="Wang Y."/>
            <person name="Liu W."/>
            <person name="Liu Z."/>
            <person name="Liu J."/>
            <person name="Guo Q."/>
            <person name="Huang H."/>
            <person name="Sederoff R.R."/>
            <person name="Wang G."/>
            <person name="Qu G."/>
            <person name="Chen S."/>
        </authorList>
    </citation>
    <scope>NUCLEOTIDE SEQUENCE [LARGE SCALE GENOMIC DNA]</scope>
    <source>
        <strain evidence="1">SC-2020</strain>
    </source>
</reference>
<dbReference type="PANTHER" id="PTHR31286:SF171">
    <property type="entry name" value="CCHC-TYPE DOMAIN-CONTAINING PROTEIN"/>
    <property type="match status" value="1"/>
</dbReference>
<organism evidence="1 2">
    <name type="scientific">Populus alba x Populus x berolinensis</name>
    <dbReference type="NCBI Taxonomy" id="444605"/>
    <lineage>
        <taxon>Eukaryota</taxon>
        <taxon>Viridiplantae</taxon>
        <taxon>Streptophyta</taxon>
        <taxon>Embryophyta</taxon>
        <taxon>Tracheophyta</taxon>
        <taxon>Spermatophyta</taxon>
        <taxon>Magnoliopsida</taxon>
        <taxon>eudicotyledons</taxon>
        <taxon>Gunneridae</taxon>
        <taxon>Pentapetalae</taxon>
        <taxon>rosids</taxon>
        <taxon>fabids</taxon>
        <taxon>Malpighiales</taxon>
        <taxon>Salicaceae</taxon>
        <taxon>Saliceae</taxon>
        <taxon>Populus</taxon>
    </lineage>
</organism>
<comment type="caution">
    <text evidence="1">The sequence shown here is derived from an EMBL/GenBank/DDBJ whole genome shotgun (WGS) entry which is preliminary data.</text>
</comment>
<dbReference type="Proteomes" id="UP001164929">
    <property type="component" value="Chromosome 18"/>
</dbReference>
<protein>
    <recommendedName>
        <fullName evidence="3">DUF4283 domain-containing protein</fullName>
    </recommendedName>
</protein>
<accession>A0AAD6LBG2</accession>
<evidence type="ECO:0000313" key="1">
    <source>
        <dbReference type="EMBL" id="KAJ6957622.1"/>
    </source>
</evidence>
<dbReference type="EMBL" id="JAQIZT010000018">
    <property type="protein sequence ID" value="KAJ6957622.1"/>
    <property type="molecule type" value="Genomic_DNA"/>
</dbReference>
<name>A0AAD6LBG2_9ROSI</name>